<evidence type="ECO:0000256" key="10">
    <source>
        <dbReference type="ARBA" id="ARBA00048567"/>
    </source>
</evidence>
<keyword evidence="11" id="KW-0479">Metal-binding</keyword>
<dbReference type="UniPathway" id="UPA00053">
    <property type="reaction ID" value="UER00088"/>
</dbReference>
<keyword evidence="9 11" id="KW-0057">Aromatic amino acid biosynthesis</keyword>
<dbReference type="Gene3D" id="3.40.50.300">
    <property type="entry name" value="P-loop containing nucleotide triphosphate hydrolases"/>
    <property type="match status" value="1"/>
</dbReference>
<feature type="binding site" evidence="11">
    <location>
        <position position="85"/>
    </location>
    <ligand>
        <name>substrate</name>
    </ligand>
</feature>
<organism evidence="12 13">
    <name type="scientific">Cyanobacterium stanieri (strain ATCC 29140 / PCC 7202)</name>
    <dbReference type="NCBI Taxonomy" id="292563"/>
    <lineage>
        <taxon>Bacteria</taxon>
        <taxon>Bacillati</taxon>
        <taxon>Cyanobacteriota</taxon>
        <taxon>Cyanophyceae</taxon>
        <taxon>Oscillatoriophycideae</taxon>
        <taxon>Chroococcales</taxon>
        <taxon>Geminocystaceae</taxon>
        <taxon>Cyanobacterium</taxon>
    </lineage>
</organism>
<evidence type="ECO:0000256" key="9">
    <source>
        <dbReference type="ARBA" id="ARBA00023141"/>
    </source>
</evidence>
<dbReference type="AlphaFoldDB" id="K9YK29"/>
<evidence type="ECO:0000313" key="12">
    <source>
        <dbReference type="EMBL" id="AFZ47306.1"/>
    </source>
</evidence>
<comment type="catalytic activity">
    <reaction evidence="10 11">
        <text>shikimate + ATP = 3-phosphoshikimate + ADP + H(+)</text>
        <dbReference type="Rhea" id="RHEA:13121"/>
        <dbReference type="ChEBI" id="CHEBI:15378"/>
        <dbReference type="ChEBI" id="CHEBI:30616"/>
        <dbReference type="ChEBI" id="CHEBI:36208"/>
        <dbReference type="ChEBI" id="CHEBI:145989"/>
        <dbReference type="ChEBI" id="CHEBI:456216"/>
        <dbReference type="EC" id="2.7.1.71"/>
    </reaction>
</comment>
<evidence type="ECO:0000256" key="5">
    <source>
        <dbReference type="ARBA" id="ARBA00022679"/>
    </source>
</evidence>
<dbReference type="GO" id="GO:0000287">
    <property type="term" value="F:magnesium ion binding"/>
    <property type="evidence" value="ECO:0007669"/>
    <property type="project" value="UniProtKB-UniRule"/>
</dbReference>
<evidence type="ECO:0000256" key="1">
    <source>
        <dbReference type="ARBA" id="ARBA00004842"/>
    </source>
</evidence>
<dbReference type="Proteomes" id="UP000010483">
    <property type="component" value="Chromosome"/>
</dbReference>
<dbReference type="HOGENOM" id="CLU_057607_2_3_3"/>
<evidence type="ECO:0000256" key="6">
    <source>
        <dbReference type="ARBA" id="ARBA00022741"/>
    </source>
</evidence>
<dbReference type="CDD" id="cd00464">
    <property type="entry name" value="SK"/>
    <property type="match status" value="1"/>
</dbReference>
<dbReference type="InterPro" id="IPR027417">
    <property type="entry name" value="P-loop_NTPase"/>
</dbReference>
<keyword evidence="6 11" id="KW-0547">Nucleotide-binding</keyword>
<evidence type="ECO:0000256" key="3">
    <source>
        <dbReference type="ARBA" id="ARBA00012154"/>
    </source>
</evidence>
<evidence type="ECO:0000256" key="11">
    <source>
        <dbReference type="HAMAP-Rule" id="MF_00109"/>
    </source>
</evidence>
<evidence type="ECO:0000313" key="13">
    <source>
        <dbReference type="Proteomes" id="UP000010483"/>
    </source>
</evidence>
<dbReference type="STRING" id="292563.Cyast_1341"/>
<dbReference type="PATRIC" id="fig|292563.3.peg.1402"/>
<evidence type="ECO:0000256" key="4">
    <source>
        <dbReference type="ARBA" id="ARBA00022605"/>
    </source>
</evidence>
<dbReference type="GO" id="GO:0009423">
    <property type="term" value="P:chorismate biosynthetic process"/>
    <property type="evidence" value="ECO:0007669"/>
    <property type="project" value="UniProtKB-UniRule"/>
</dbReference>
<dbReference type="EMBL" id="CP003940">
    <property type="protein sequence ID" value="AFZ47306.1"/>
    <property type="molecule type" value="Genomic_DNA"/>
</dbReference>
<dbReference type="SUPFAM" id="SSF52540">
    <property type="entry name" value="P-loop containing nucleoside triphosphate hydrolases"/>
    <property type="match status" value="1"/>
</dbReference>
<keyword evidence="13" id="KW-1185">Reference proteome</keyword>
<evidence type="ECO:0000256" key="8">
    <source>
        <dbReference type="ARBA" id="ARBA00022840"/>
    </source>
</evidence>
<feature type="binding site" evidence="11">
    <location>
        <position position="39"/>
    </location>
    <ligand>
        <name>substrate</name>
    </ligand>
</feature>
<sequence>MDRLLRGLNVYLIGMMGSGKSTVGKFLAHKLAYRFLDTDNTIETLTQKSINKIFEEDGEEVFRTLENQVLAQVSSYLHTVISTGGGIVLKKDNWAHLRDGMVIWLDVPVDVLVQRLKDDRSRPLLKETDLQEKLTTILAQRKHLYAQADLTITINAEQTTEDIVAEIIKVIPSKVKPEFNPELN</sequence>
<evidence type="ECO:0000256" key="2">
    <source>
        <dbReference type="ARBA" id="ARBA00006997"/>
    </source>
</evidence>
<dbReference type="PANTHER" id="PTHR21087:SF16">
    <property type="entry name" value="SHIKIMATE KINASE 1, CHLOROPLASTIC"/>
    <property type="match status" value="1"/>
</dbReference>
<dbReference type="GO" id="GO:0009073">
    <property type="term" value="P:aromatic amino acid family biosynthetic process"/>
    <property type="evidence" value="ECO:0007669"/>
    <property type="project" value="UniProtKB-KW"/>
</dbReference>
<dbReference type="EC" id="2.7.1.71" evidence="3 11"/>
<dbReference type="eggNOG" id="COG0703">
    <property type="taxonomic scope" value="Bacteria"/>
</dbReference>
<reference evidence="13" key="1">
    <citation type="journal article" date="2013" name="Proc. Natl. Acad. Sci. U.S.A.">
        <title>Improving the coverage of the cyanobacterial phylum using diversity-driven genome sequencing.</title>
        <authorList>
            <person name="Shih P.M."/>
            <person name="Wu D."/>
            <person name="Latifi A."/>
            <person name="Axen S.D."/>
            <person name="Fewer D.P."/>
            <person name="Talla E."/>
            <person name="Calteau A."/>
            <person name="Cai F."/>
            <person name="Tandeau de Marsac N."/>
            <person name="Rippka R."/>
            <person name="Herdman M."/>
            <person name="Sivonen K."/>
            <person name="Coursin T."/>
            <person name="Laurent T."/>
            <person name="Goodwin L."/>
            <person name="Nolan M."/>
            <person name="Davenport K.W."/>
            <person name="Han C.S."/>
            <person name="Rubin E.M."/>
            <person name="Eisen J.A."/>
            <person name="Woyke T."/>
            <person name="Gugger M."/>
            <person name="Kerfeld C.A."/>
        </authorList>
    </citation>
    <scope>NUCLEOTIDE SEQUENCE [LARGE SCALE GENOMIC DNA]</scope>
    <source>
        <strain evidence="13">ATCC 29140 / PCC 7202</strain>
    </source>
</reference>
<dbReference type="GO" id="GO:0005524">
    <property type="term" value="F:ATP binding"/>
    <property type="evidence" value="ECO:0007669"/>
    <property type="project" value="UniProtKB-UniRule"/>
</dbReference>
<dbReference type="GO" id="GO:0008652">
    <property type="term" value="P:amino acid biosynthetic process"/>
    <property type="evidence" value="ECO:0007669"/>
    <property type="project" value="UniProtKB-KW"/>
</dbReference>
<comment type="subunit">
    <text evidence="11">Monomer.</text>
</comment>
<dbReference type="PROSITE" id="PS01128">
    <property type="entry name" value="SHIKIMATE_KINASE"/>
    <property type="match status" value="1"/>
</dbReference>
<accession>K9YK29</accession>
<dbReference type="InterPro" id="IPR000623">
    <property type="entry name" value="Shikimate_kinase/TSH1"/>
</dbReference>
<comment type="similarity">
    <text evidence="2 11">Belongs to the shikimate kinase family.</text>
</comment>
<evidence type="ECO:0000256" key="7">
    <source>
        <dbReference type="ARBA" id="ARBA00022777"/>
    </source>
</evidence>
<keyword evidence="8 11" id="KW-0067">ATP-binding</keyword>
<proteinExistence type="inferred from homology"/>
<name>K9YK29_CYASC</name>
<keyword evidence="7 11" id="KW-0418">Kinase</keyword>
<dbReference type="PRINTS" id="PR01100">
    <property type="entry name" value="SHIKIMTKNASE"/>
</dbReference>
<dbReference type="InterPro" id="IPR023000">
    <property type="entry name" value="Shikimate_kinase_CS"/>
</dbReference>
<dbReference type="GO" id="GO:0005829">
    <property type="term" value="C:cytosol"/>
    <property type="evidence" value="ECO:0007669"/>
    <property type="project" value="TreeGrafter"/>
</dbReference>
<dbReference type="HAMAP" id="MF_00109">
    <property type="entry name" value="Shikimate_kinase"/>
    <property type="match status" value="1"/>
</dbReference>
<keyword evidence="11" id="KW-0460">Magnesium</keyword>
<keyword evidence="4 11" id="KW-0028">Amino-acid biosynthesis</keyword>
<feature type="binding site" evidence="11">
    <location>
        <position position="158"/>
    </location>
    <ligand>
        <name>ATP</name>
        <dbReference type="ChEBI" id="CHEBI:30616"/>
    </ligand>
</feature>
<dbReference type="GO" id="GO:0004765">
    <property type="term" value="F:shikimate kinase activity"/>
    <property type="evidence" value="ECO:0007669"/>
    <property type="project" value="UniProtKB-UniRule"/>
</dbReference>
<protein>
    <recommendedName>
        <fullName evidence="3 11">Shikimate kinase</fullName>
        <shortName evidence="11">SK</shortName>
        <ecNumber evidence="3 11">2.7.1.71</ecNumber>
    </recommendedName>
</protein>
<comment type="cofactor">
    <cofactor evidence="11">
        <name>Mg(2+)</name>
        <dbReference type="ChEBI" id="CHEBI:18420"/>
    </cofactor>
    <text evidence="11">Binds 1 Mg(2+) ion per subunit.</text>
</comment>
<dbReference type="InterPro" id="IPR031322">
    <property type="entry name" value="Shikimate/glucono_kinase"/>
</dbReference>
<comment type="pathway">
    <text evidence="1 11">Metabolic intermediate biosynthesis; chorismate biosynthesis; chorismate from D-erythrose 4-phosphate and phosphoenolpyruvate: step 5/7.</text>
</comment>
<dbReference type="KEGG" id="csn:Cyast_1341"/>
<feature type="binding site" evidence="11">
    <location>
        <position position="63"/>
    </location>
    <ligand>
        <name>substrate</name>
    </ligand>
</feature>
<comment type="function">
    <text evidence="11">Catalyzes the specific phosphorylation of the 3-hydroxyl group of shikimic acid using ATP as a cosubstrate.</text>
</comment>
<dbReference type="PANTHER" id="PTHR21087">
    <property type="entry name" value="SHIKIMATE KINASE"/>
    <property type="match status" value="1"/>
</dbReference>
<keyword evidence="11" id="KW-0963">Cytoplasm</keyword>
<keyword evidence="5 11" id="KW-0808">Transferase</keyword>
<gene>
    <name evidence="11" type="primary">aroK</name>
    <name evidence="12" type="ordered locus">Cyast_1341</name>
</gene>
<dbReference type="Pfam" id="PF01202">
    <property type="entry name" value="SKI"/>
    <property type="match status" value="1"/>
</dbReference>
<feature type="binding site" evidence="11">
    <location>
        <begin position="17"/>
        <end position="22"/>
    </location>
    <ligand>
        <name>ATP</name>
        <dbReference type="ChEBI" id="CHEBI:30616"/>
    </ligand>
</feature>
<feature type="binding site" evidence="11">
    <location>
        <position position="141"/>
    </location>
    <ligand>
        <name>substrate</name>
    </ligand>
</feature>
<feature type="binding site" evidence="11">
    <location>
        <position position="122"/>
    </location>
    <ligand>
        <name>ATP</name>
        <dbReference type="ChEBI" id="CHEBI:30616"/>
    </ligand>
</feature>
<comment type="subcellular location">
    <subcellularLocation>
        <location evidence="11">Cytoplasm</location>
    </subcellularLocation>
</comment>
<feature type="binding site" evidence="11">
    <location>
        <position position="21"/>
    </location>
    <ligand>
        <name>Mg(2+)</name>
        <dbReference type="ChEBI" id="CHEBI:18420"/>
    </ligand>
</feature>